<dbReference type="InterPro" id="IPR013762">
    <property type="entry name" value="Integrase-like_cat_sf"/>
</dbReference>
<dbReference type="RefSeq" id="WP_310008206.1">
    <property type="nucleotide sequence ID" value="NZ_JAVDTX010000006.1"/>
</dbReference>
<protein>
    <recommendedName>
        <fullName evidence="4">Phage integrase family protein</fullName>
    </recommendedName>
</protein>
<evidence type="ECO:0000313" key="2">
    <source>
        <dbReference type="EMBL" id="MDR6846202.1"/>
    </source>
</evidence>
<comment type="caution">
    <text evidence="2">The sequence shown here is derived from an EMBL/GenBank/DDBJ whole genome shotgun (WGS) entry which is preliminary data.</text>
</comment>
<dbReference type="Proteomes" id="UP001261871">
    <property type="component" value="Unassembled WGS sequence"/>
</dbReference>
<sequence>MKSITYRYKLKAKSNILENRANPELVLAEISGSFKNKVDGKVQYKKFQYSLEVTVLPKYFGKIREKRGVWSFVYDPEIVKKSEKFNKLFRNKMSDFESNIEITAAHFRNQEPTAEEVKNYLHFISGRQNRKPQETFAILPFLKNHIEHLESLIGTGRKDEVKQTTINSFRNLIPIIKRYEEAKSILTFENLSEKLYREFWEISIKIKIGEIKIDSYKNKDQKTFAPNTLKAYQTYLLQLCKAAKKKEIKIALDIADPNLINSANKNKSPKTEAFLKEIDILKIIDYVPTSKHLKIAKEYILIASQTGMRLQSMQEANGRTIQISNESKNAFFFIHTIQGKTGTECYTPLFTTALKIIKDNESMFPDFTNITLANLNINIRNILKAIKIDNSNLFSTHNLRSSFVSNLSLLGLSETVISYVTHPSKKSNTSSVHIYDRRDMLDKAQMFTDEVNRINKTKFSKLYRFD</sequence>
<organism evidence="2 3">
    <name type="scientific">Flavobacterium granuli</name>
    <dbReference type="NCBI Taxonomy" id="280093"/>
    <lineage>
        <taxon>Bacteria</taxon>
        <taxon>Pseudomonadati</taxon>
        <taxon>Bacteroidota</taxon>
        <taxon>Flavobacteriia</taxon>
        <taxon>Flavobacteriales</taxon>
        <taxon>Flavobacteriaceae</taxon>
        <taxon>Flavobacterium</taxon>
    </lineage>
</organism>
<accession>A0ABU1S587</accession>
<gene>
    <name evidence="2" type="ORF">J2W95_002913</name>
</gene>
<keyword evidence="1" id="KW-0233">DNA recombination</keyword>
<proteinExistence type="predicted"/>
<dbReference type="InterPro" id="IPR011010">
    <property type="entry name" value="DNA_brk_join_enz"/>
</dbReference>
<dbReference type="EMBL" id="JAVDTX010000006">
    <property type="protein sequence ID" value="MDR6846202.1"/>
    <property type="molecule type" value="Genomic_DNA"/>
</dbReference>
<reference evidence="2 3" key="1">
    <citation type="submission" date="2023-07" db="EMBL/GenBank/DDBJ databases">
        <title>Sorghum-associated microbial communities from plants grown in Nebraska, USA.</title>
        <authorList>
            <person name="Schachtman D."/>
        </authorList>
    </citation>
    <scope>NUCLEOTIDE SEQUENCE [LARGE SCALE GENOMIC DNA]</scope>
    <source>
        <strain evidence="2 3">BE124</strain>
    </source>
</reference>
<name>A0ABU1S587_9FLAO</name>
<evidence type="ECO:0000313" key="3">
    <source>
        <dbReference type="Proteomes" id="UP001261871"/>
    </source>
</evidence>
<dbReference type="Gene3D" id="1.10.443.10">
    <property type="entry name" value="Intergrase catalytic core"/>
    <property type="match status" value="1"/>
</dbReference>
<keyword evidence="3" id="KW-1185">Reference proteome</keyword>
<evidence type="ECO:0008006" key="4">
    <source>
        <dbReference type="Google" id="ProtNLM"/>
    </source>
</evidence>
<dbReference type="SUPFAM" id="SSF56349">
    <property type="entry name" value="DNA breaking-rejoining enzymes"/>
    <property type="match status" value="1"/>
</dbReference>
<evidence type="ECO:0000256" key="1">
    <source>
        <dbReference type="ARBA" id="ARBA00023172"/>
    </source>
</evidence>